<dbReference type="EMBL" id="JAWDJW010000660">
    <property type="protein sequence ID" value="KAK3080249.1"/>
    <property type="molecule type" value="Genomic_DNA"/>
</dbReference>
<dbReference type="Proteomes" id="UP001186974">
    <property type="component" value="Unassembled WGS sequence"/>
</dbReference>
<gene>
    <name evidence="1" type="ORF">LTS18_002750</name>
</gene>
<comment type="caution">
    <text evidence="1">The sequence shown here is derived from an EMBL/GenBank/DDBJ whole genome shotgun (WGS) entry which is preliminary data.</text>
</comment>
<organism evidence="1 2">
    <name type="scientific">Coniosporium uncinatum</name>
    <dbReference type="NCBI Taxonomy" id="93489"/>
    <lineage>
        <taxon>Eukaryota</taxon>
        <taxon>Fungi</taxon>
        <taxon>Dikarya</taxon>
        <taxon>Ascomycota</taxon>
        <taxon>Pezizomycotina</taxon>
        <taxon>Dothideomycetes</taxon>
        <taxon>Dothideomycetes incertae sedis</taxon>
        <taxon>Coniosporium</taxon>
    </lineage>
</organism>
<proteinExistence type="predicted"/>
<name>A0ACC3DUM8_9PEZI</name>
<accession>A0ACC3DUM8</accession>
<sequence>AEPTEPLTPPRSERDLRGAPANGGIPWYLKSFDPIGTTVHEEEWKGRDIMRALSEDLSDMDEADLNELVDEDEIMVNGDAPAVAPDAAAAVADGAMAPTTVVLEGKAKKKPRRRRVFSGRAR</sequence>
<feature type="non-terminal residue" evidence="1">
    <location>
        <position position="1"/>
    </location>
</feature>
<evidence type="ECO:0000313" key="1">
    <source>
        <dbReference type="EMBL" id="KAK3080249.1"/>
    </source>
</evidence>
<keyword evidence="2" id="KW-1185">Reference proteome</keyword>
<reference evidence="1" key="1">
    <citation type="submission" date="2024-09" db="EMBL/GenBank/DDBJ databases">
        <title>Black Yeasts Isolated from many extreme environments.</title>
        <authorList>
            <person name="Coleine C."/>
            <person name="Stajich J.E."/>
            <person name="Selbmann L."/>
        </authorList>
    </citation>
    <scope>NUCLEOTIDE SEQUENCE</scope>
    <source>
        <strain evidence="1">CCFEE 5737</strain>
    </source>
</reference>
<protein>
    <submittedName>
        <fullName evidence="1">Uncharacterized protein</fullName>
    </submittedName>
</protein>
<evidence type="ECO:0000313" key="2">
    <source>
        <dbReference type="Proteomes" id="UP001186974"/>
    </source>
</evidence>